<keyword evidence="1" id="KW-0175">Coiled coil</keyword>
<dbReference type="PANTHER" id="PTHR11505">
    <property type="entry name" value="L1 TRANSPOSABLE ELEMENT-RELATED"/>
    <property type="match status" value="1"/>
</dbReference>
<feature type="coiled-coil region" evidence="1">
    <location>
        <begin position="37"/>
        <end position="64"/>
    </location>
</feature>
<dbReference type="Proteomes" id="UP000694621">
    <property type="component" value="Unplaced"/>
</dbReference>
<dbReference type="AlphaFoldDB" id="A0A8B9GUN5"/>
<name>A0A8B9GUN5_ASTMX</name>
<evidence type="ECO:0000313" key="2">
    <source>
        <dbReference type="Ensembl" id="ENSAMXP00005002489.1"/>
    </source>
</evidence>
<protein>
    <recommendedName>
        <fullName evidence="4">L1 transposable element RRM domain-containing protein</fullName>
    </recommendedName>
</protein>
<organism evidence="2 3">
    <name type="scientific">Astyanax mexicanus</name>
    <name type="common">Blind cave fish</name>
    <name type="synonym">Astyanax fasciatus mexicanus</name>
    <dbReference type="NCBI Taxonomy" id="7994"/>
    <lineage>
        <taxon>Eukaryota</taxon>
        <taxon>Metazoa</taxon>
        <taxon>Chordata</taxon>
        <taxon>Craniata</taxon>
        <taxon>Vertebrata</taxon>
        <taxon>Euteleostomi</taxon>
        <taxon>Actinopterygii</taxon>
        <taxon>Neopterygii</taxon>
        <taxon>Teleostei</taxon>
        <taxon>Ostariophysi</taxon>
        <taxon>Characiformes</taxon>
        <taxon>Characoidei</taxon>
        <taxon>Acestrorhamphidae</taxon>
        <taxon>Acestrorhamphinae</taxon>
        <taxon>Astyanax</taxon>
    </lineage>
</organism>
<reference evidence="2" key="1">
    <citation type="submission" date="2025-08" db="UniProtKB">
        <authorList>
            <consortium name="Ensembl"/>
        </authorList>
    </citation>
    <scope>IDENTIFICATION</scope>
</reference>
<dbReference type="InterPro" id="IPR004244">
    <property type="entry name" value="Transposase_22"/>
</dbReference>
<dbReference type="InterPro" id="IPR042566">
    <property type="entry name" value="L1_C"/>
</dbReference>
<evidence type="ECO:0008006" key="4">
    <source>
        <dbReference type="Google" id="ProtNLM"/>
    </source>
</evidence>
<evidence type="ECO:0000256" key="1">
    <source>
        <dbReference type="SAM" id="Coils"/>
    </source>
</evidence>
<sequence>MRLKRDRRKIARRRLPRLLRSQIKRNTKETTQERSCTAKLAENLNKLRAKLAELEDRSRRNNLRLVGLPEGLEGDDAIGFIQKHLPVWIPSLAGRAFEIERAHRVYSGASNTAFKPGSLIFKLLRYNDRQLNLAAYRKAGSPLVHAQAKLLLFADYSKATAVKQKVFAPHVASLRQRGADTFLLYPARLKVRHSDEPHVFSDPQEVQSFLQKL</sequence>
<accession>A0A8B9GUN5</accession>
<proteinExistence type="predicted"/>
<dbReference type="Ensembl" id="ENSAMXT00005002782.1">
    <property type="protein sequence ID" value="ENSAMXP00005002489.1"/>
    <property type="gene ID" value="ENSAMXG00005001412.1"/>
</dbReference>
<dbReference type="Gene3D" id="3.30.250.20">
    <property type="entry name" value="L1 transposable element, C-terminal domain"/>
    <property type="match status" value="1"/>
</dbReference>
<evidence type="ECO:0000313" key="3">
    <source>
        <dbReference type="Proteomes" id="UP000694621"/>
    </source>
</evidence>